<dbReference type="PANTHER" id="PTHR22923:SF62">
    <property type="entry name" value="CVP18"/>
    <property type="match status" value="1"/>
</dbReference>
<comment type="caution">
    <text evidence="7">The sequence shown here is derived from an EMBL/GenBank/DDBJ whole genome shotgun (WGS) entry which is preliminary data.</text>
</comment>
<keyword evidence="3 5" id="KW-0732">Signal</keyword>
<evidence type="ECO:0000313" key="7">
    <source>
        <dbReference type="EMBL" id="KAJ8030261.1"/>
    </source>
</evidence>
<evidence type="ECO:0000313" key="8">
    <source>
        <dbReference type="Proteomes" id="UP001152320"/>
    </source>
</evidence>
<dbReference type="SUPFAM" id="SSF49842">
    <property type="entry name" value="TNF-like"/>
    <property type="match status" value="1"/>
</dbReference>
<keyword evidence="2" id="KW-0964">Secreted</keyword>
<dbReference type="AlphaFoldDB" id="A0A9Q1BPI6"/>
<evidence type="ECO:0000256" key="1">
    <source>
        <dbReference type="ARBA" id="ARBA00004613"/>
    </source>
</evidence>
<sequence length="411" mass="45384">MVRLLCLLIFLSVACYDVQCQYVRNSRPLRPVSVAANPRDVSELNRRISILEREVVALNRKNVALSTMLRQMNATLFSMASAFAASQESKVANLTLRMDTVEANIDIIVDQAGIDLENTELNSFLGNAEAQLIDLQMDPAFEDTEIPTISPETEDITVDQADLLGNALFTLSQQNQKLSSQVAEIQREVGRGQDTGSSAHQPQTDQLENRINQLERLVVSQNAGRQHGSLTSSRVSGSGAQISSATYVGQTEQTAPLTSEEKQALHGILQDVRVGEVSMFSFARTGSLVGTPGKAFAIPYENELSSKGSMFDGTNGTFICQNPGYYFITFTARTFDHKYLGVNLMKNDDSLTAVFSDKHGRNVMQTQSIIIHLDVNDKLWLRMPPSDKFAMHSDQYHLTTFSGFLLYPGDP</sequence>
<name>A0A9Q1BPI6_HOLLE</name>
<keyword evidence="4" id="KW-0175">Coiled coil</keyword>
<accession>A0A9Q1BPI6</accession>
<gene>
    <name evidence="7" type="ORF">HOLleu_26623</name>
</gene>
<evidence type="ECO:0000256" key="4">
    <source>
        <dbReference type="SAM" id="Coils"/>
    </source>
</evidence>
<organism evidence="7 8">
    <name type="scientific">Holothuria leucospilota</name>
    <name type="common">Black long sea cucumber</name>
    <name type="synonym">Mertensiothuria leucospilota</name>
    <dbReference type="NCBI Taxonomy" id="206669"/>
    <lineage>
        <taxon>Eukaryota</taxon>
        <taxon>Metazoa</taxon>
        <taxon>Echinodermata</taxon>
        <taxon>Eleutherozoa</taxon>
        <taxon>Echinozoa</taxon>
        <taxon>Holothuroidea</taxon>
        <taxon>Aspidochirotacea</taxon>
        <taxon>Aspidochirotida</taxon>
        <taxon>Holothuriidae</taxon>
        <taxon>Holothuria</taxon>
    </lineage>
</organism>
<dbReference type="Pfam" id="PF00386">
    <property type="entry name" value="C1q"/>
    <property type="match status" value="1"/>
</dbReference>
<protein>
    <submittedName>
        <fullName evidence="7">Complement C1q tumor necrosis factor-related protein 4</fullName>
    </submittedName>
</protein>
<dbReference type="PROSITE" id="PS51257">
    <property type="entry name" value="PROKAR_LIPOPROTEIN"/>
    <property type="match status" value="1"/>
</dbReference>
<dbReference type="OrthoDB" id="6138508at2759"/>
<dbReference type="PRINTS" id="PR00007">
    <property type="entry name" value="COMPLEMNTC1Q"/>
</dbReference>
<feature type="domain" description="C1q" evidence="6">
    <location>
        <begin position="273"/>
        <end position="411"/>
    </location>
</feature>
<dbReference type="EMBL" id="JAIZAY010000013">
    <property type="protein sequence ID" value="KAJ8030261.1"/>
    <property type="molecule type" value="Genomic_DNA"/>
</dbReference>
<evidence type="ECO:0000256" key="3">
    <source>
        <dbReference type="ARBA" id="ARBA00022729"/>
    </source>
</evidence>
<evidence type="ECO:0000256" key="2">
    <source>
        <dbReference type="ARBA" id="ARBA00022525"/>
    </source>
</evidence>
<feature type="chain" id="PRO_5040504574" evidence="5">
    <location>
        <begin position="21"/>
        <end position="411"/>
    </location>
</feature>
<keyword evidence="8" id="KW-1185">Reference proteome</keyword>
<dbReference type="InterPro" id="IPR050822">
    <property type="entry name" value="Cerebellin_Synaptic_Org"/>
</dbReference>
<evidence type="ECO:0000259" key="6">
    <source>
        <dbReference type="PROSITE" id="PS50871"/>
    </source>
</evidence>
<dbReference type="SMART" id="SM00110">
    <property type="entry name" value="C1Q"/>
    <property type="match status" value="1"/>
</dbReference>
<proteinExistence type="predicted"/>
<dbReference type="GO" id="GO:0005615">
    <property type="term" value="C:extracellular space"/>
    <property type="evidence" value="ECO:0007669"/>
    <property type="project" value="TreeGrafter"/>
</dbReference>
<comment type="subcellular location">
    <subcellularLocation>
        <location evidence="1">Secreted</location>
    </subcellularLocation>
</comment>
<dbReference type="PROSITE" id="PS50871">
    <property type="entry name" value="C1Q"/>
    <property type="match status" value="1"/>
</dbReference>
<dbReference type="InterPro" id="IPR008983">
    <property type="entry name" value="Tumour_necrosis_fac-like_dom"/>
</dbReference>
<dbReference type="PANTHER" id="PTHR22923">
    <property type="entry name" value="CEREBELLIN-RELATED"/>
    <property type="match status" value="1"/>
</dbReference>
<feature type="signal peptide" evidence="5">
    <location>
        <begin position="1"/>
        <end position="20"/>
    </location>
</feature>
<reference evidence="7" key="1">
    <citation type="submission" date="2021-10" db="EMBL/GenBank/DDBJ databases">
        <title>Tropical sea cucumber genome reveals ecological adaptation and Cuvierian tubules defense mechanism.</title>
        <authorList>
            <person name="Chen T."/>
        </authorList>
    </citation>
    <scope>NUCLEOTIDE SEQUENCE</scope>
    <source>
        <strain evidence="7">Nanhai2018</strain>
        <tissue evidence="7">Muscle</tissue>
    </source>
</reference>
<dbReference type="InterPro" id="IPR001073">
    <property type="entry name" value="C1q_dom"/>
</dbReference>
<dbReference type="Proteomes" id="UP001152320">
    <property type="component" value="Chromosome 13"/>
</dbReference>
<dbReference type="Gene3D" id="2.60.120.40">
    <property type="match status" value="1"/>
</dbReference>
<evidence type="ECO:0000256" key="5">
    <source>
        <dbReference type="SAM" id="SignalP"/>
    </source>
</evidence>
<feature type="coiled-coil region" evidence="4">
    <location>
        <begin position="41"/>
        <end position="104"/>
    </location>
</feature>